<evidence type="ECO:0000256" key="1">
    <source>
        <dbReference type="ARBA" id="ARBA00022737"/>
    </source>
</evidence>
<feature type="compositionally biased region" description="Basic and acidic residues" evidence="2">
    <location>
        <begin position="182"/>
        <end position="212"/>
    </location>
</feature>
<dbReference type="AlphaFoldDB" id="A0ABD3TVZ8"/>
<keyword evidence="5" id="KW-1185">Reference proteome</keyword>
<feature type="region of interest" description="Disordered" evidence="2">
    <location>
        <begin position="91"/>
        <end position="212"/>
    </location>
</feature>
<evidence type="ECO:0000313" key="4">
    <source>
        <dbReference type="EMBL" id="KAL3840990.1"/>
    </source>
</evidence>
<dbReference type="Gene3D" id="1.10.150.50">
    <property type="entry name" value="Transcription Factor, Ets-1"/>
    <property type="match status" value="1"/>
</dbReference>
<dbReference type="Pfam" id="PF00536">
    <property type="entry name" value="SAM_1"/>
    <property type="match status" value="1"/>
</dbReference>
<dbReference type="SUPFAM" id="SSF47769">
    <property type="entry name" value="SAM/Pointed domain"/>
    <property type="match status" value="1"/>
</dbReference>
<feature type="compositionally biased region" description="Polar residues" evidence="2">
    <location>
        <begin position="112"/>
        <end position="121"/>
    </location>
</feature>
<name>A0ABD3TVZ8_9LAMI</name>
<dbReference type="EMBL" id="JBJXBP010000003">
    <property type="protein sequence ID" value="KAL3840990.1"/>
    <property type="molecule type" value="Genomic_DNA"/>
</dbReference>
<dbReference type="CDD" id="cd09487">
    <property type="entry name" value="SAM_superfamily"/>
    <property type="match status" value="1"/>
</dbReference>
<dbReference type="PANTHER" id="PTHR10627">
    <property type="entry name" value="SCP160"/>
    <property type="match status" value="1"/>
</dbReference>
<dbReference type="InterPro" id="IPR001660">
    <property type="entry name" value="SAM"/>
</dbReference>
<accession>A0ABD3TVZ8</accession>
<evidence type="ECO:0000259" key="3">
    <source>
        <dbReference type="PROSITE" id="PS50105"/>
    </source>
</evidence>
<dbReference type="PANTHER" id="PTHR10627:SF74">
    <property type="entry name" value="OS08G0526500 PROTEIN"/>
    <property type="match status" value="1"/>
</dbReference>
<dbReference type="Proteomes" id="UP001634393">
    <property type="component" value="Unassembled WGS sequence"/>
</dbReference>
<organism evidence="4 5">
    <name type="scientific">Penstemon smallii</name>
    <dbReference type="NCBI Taxonomy" id="265156"/>
    <lineage>
        <taxon>Eukaryota</taxon>
        <taxon>Viridiplantae</taxon>
        <taxon>Streptophyta</taxon>
        <taxon>Embryophyta</taxon>
        <taxon>Tracheophyta</taxon>
        <taxon>Spermatophyta</taxon>
        <taxon>Magnoliopsida</taxon>
        <taxon>eudicotyledons</taxon>
        <taxon>Gunneridae</taxon>
        <taxon>Pentapetalae</taxon>
        <taxon>asterids</taxon>
        <taxon>lamiids</taxon>
        <taxon>Lamiales</taxon>
        <taxon>Plantaginaceae</taxon>
        <taxon>Cheloneae</taxon>
        <taxon>Penstemon</taxon>
    </lineage>
</organism>
<protein>
    <recommendedName>
        <fullName evidence="3">SAM domain-containing protein</fullName>
    </recommendedName>
</protein>
<keyword evidence="1" id="KW-0677">Repeat</keyword>
<dbReference type="PROSITE" id="PS50105">
    <property type="entry name" value="SAM_DOMAIN"/>
    <property type="match status" value="1"/>
</dbReference>
<proteinExistence type="predicted"/>
<feature type="compositionally biased region" description="Basic and acidic residues" evidence="2">
    <location>
        <begin position="122"/>
        <end position="173"/>
    </location>
</feature>
<evidence type="ECO:0000256" key="2">
    <source>
        <dbReference type="SAM" id="MobiDB-lite"/>
    </source>
</evidence>
<comment type="caution">
    <text evidence="4">The sequence shown here is derived from an EMBL/GenBank/DDBJ whole genome shotgun (WGS) entry which is preliminary data.</text>
</comment>
<gene>
    <name evidence="4" type="ORF">ACJIZ3_025581</name>
</gene>
<feature type="region of interest" description="Disordered" evidence="2">
    <location>
        <begin position="37"/>
        <end position="70"/>
    </location>
</feature>
<feature type="domain" description="SAM" evidence="3">
    <location>
        <begin position="356"/>
        <end position="419"/>
    </location>
</feature>
<evidence type="ECO:0000313" key="5">
    <source>
        <dbReference type="Proteomes" id="UP001634393"/>
    </source>
</evidence>
<reference evidence="4 5" key="1">
    <citation type="submission" date="2024-12" db="EMBL/GenBank/DDBJ databases">
        <title>The unique morphological basis and parallel evolutionary history of personate flowers in Penstemon.</title>
        <authorList>
            <person name="Depatie T.H."/>
            <person name="Wessinger C.A."/>
        </authorList>
    </citation>
    <scope>NUCLEOTIDE SEQUENCE [LARGE SCALE GENOMIC DNA]</scope>
    <source>
        <strain evidence="4">WTNN_2</strain>
        <tissue evidence="4">Leaf</tissue>
    </source>
</reference>
<dbReference type="SMART" id="SM00454">
    <property type="entry name" value="SAM"/>
    <property type="match status" value="1"/>
</dbReference>
<dbReference type="InterPro" id="IPR013761">
    <property type="entry name" value="SAM/pointed_sf"/>
</dbReference>
<sequence length="419" mass="47628">MSESRSRVTITLGRTGQVVKKVGSVSDGSLADSLPVVGRKRSVRERLGNGADSSGQFNNKRLRGDGRTSRALNDVQLSKDDLRHKILRKSKLKQNQNNQQSVMDLRNILSRPAQSSTNSIATRERMPEPKDTKPRYLDPRDGRQQFAEPRDGRQHFTEPKDGRQHFTVPRDGRQVMPVTRDSNQHLQEHRLQNIPDPREQHMKESREERRSNYDLDDVRHRFPEPNNSRIVANVSGSRATNTVTKVESGFDPYSPWNLDSLRRRSPDEALATSRGLSAATRDEELQRRYAVRTHDEAKTSTYMSKAPFEFSIPTSSSSYLTKTAPPVGPMKTMNPGVPASLPPTSSLAQKSSYVVEDHPTVESFLRSIGLEKYAILFKVEEVDMYSLRRMTELDLRELGIPMGPRKKILLYLQPRVRQA</sequence>